<evidence type="ECO:0000256" key="3">
    <source>
        <dbReference type="ARBA" id="ARBA00022448"/>
    </source>
</evidence>
<dbReference type="InterPro" id="IPR051345">
    <property type="entry name" value="Importin_beta-like_NTR"/>
</dbReference>
<comment type="caution">
    <text evidence="5">The sequence shown here is derived from an EMBL/GenBank/DDBJ whole genome shotgun (WGS) entry which is preliminary data.</text>
</comment>
<comment type="similarity">
    <text evidence="2">Belongs to the importin beta family.</text>
</comment>
<comment type="subcellular location">
    <subcellularLocation>
        <location evidence="1">Nucleus</location>
    </subcellularLocation>
</comment>
<evidence type="ECO:0000313" key="6">
    <source>
        <dbReference type="Proteomes" id="UP000245383"/>
    </source>
</evidence>
<dbReference type="Gene3D" id="1.25.10.10">
    <property type="entry name" value="Leucine-rich Repeat Variant"/>
    <property type="match status" value="2"/>
</dbReference>
<dbReference type="OrthoDB" id="2016913at2759"/>
<proteinExistence type="inferred from homology"/>
<dbReference type="GO" id="GO:0005634">
    <property type="term" value="C:nucleus"/>
    <property type="evidence" value="ECO:0007669"/>
    <property type="project" value="UniProtKB-SubCell"/>
</dbReference>
<evidence type="ECO:0000256" key="4">
    <source>
        <dbReference type="ARBA" id="ARBA00023242"/>
    </source>
</evidence>
<name>A0A2T9YSE8_9FUNG</name>
<evidence type="ECO:0000313" key="5">
    <source>
        <dbReference type="EMBL" id="PVU95236.1"/>
    </source>
</evidence>
<sequence length="1185" mass="135392">MNTRAPSDFQLESFDFDAFSQALAIPTEEALNILETIQKDKAGWDLAFRLLKTKDNSCMFFGAHTLRVKINKDWPTLEQAEKYQLKNELISLIKDVPQENNVVISKLCEAITAYQVQLSKETDAVSILEIVNLLAAAPELNNLENSNFSFFNNYVLEYLSTFPEEILRMDSSASKQNFRLLDDLQGSILKIFELLSQLILSNSTSDSSINNPILEKNHQRVWVALKFWTQLTNTQNESQLQAILALVQLSSDRLSQILESTQQNFDSFLSHSEVVSIIEFLEEVFSSYQIYKSNPQKMGELGLFRLLDDLQGSILKIFELLSQLILSNSTSDSSINNPILEKNHQRVWVALKFWTQLTNTQNESQLQAILALVQLSSDRLSQILESTQQNFDSFLSHSEVVSIIEFLEEVFSSYQIYKSNPQKMGELGLLCFSQPWAQQSIYLCLKNNDIGFPNQWASLINSYTELYINFCLKSLFDQRLKIHTITIWETMLKIVNSTGDNQDEFELSYHAINFWSILEEGWMDYQETLQDQENGNTEIESTKAVLENMFLQYVSQIFVKIQLPNLELWSDLDKESKEQFYTFRREVIDSILSSYRILEDKLLSELVNVLIQTWTSGDTEQILNWHSQEARLFIFRSISEEIISQPKASINYLLDQFFGIALGSNSNLFLELLKNDYYPQIFHTSIINIIGSYGEYLRDHTEFILGAVRCFTTVISNPKLVLCVTKSFKLFCEACAGPLKFYIQDLVVVATELLNTDMLDLKDINRVYGSVSSILSALEVPEKIKYGNQMIEKLINRLESELTHAIISPDQVEHYLSLISQVFNGLQSDENKESLALAGDFETIELFKAINYHFLSDVNLQAIKTRFYTVLQAIISSELLKYEGIYSTILTIINEATRKGPHPFSTDVDSILAMYAGIWNQMVTDIESTDFFALSKIFSSLAQVISAYPKNRLEWQTQEGLNLQATNEKITSLACVWLESITSMKNLCIQNKLTKFEEAPFLAEKVFKFLNVIVSQSPESFTLISFDVMVQIIMWSYTYYSGIDRLALTSAVQLMTSLILQITKAKKGLSERTEISEHVSQYYAKILETISASFILTVINSIAVNTPRSLIPNISILFLLFIKNNTDLARALLNEFLLGPNQLILPNVDQTDKSKFINSALGTRSVHQFKTVTNMFAVKVRGLAY</sequence>
<dbReference type="InterPro" id="IPR016024">
    <property type="entry name" value="ARM-type_fold"/>
</dbReference>
<dbReference type="SUPFAM" id="SSF48371">
    <property type="entry name" value="ARM repeat"/>
    <property type="match status" value="2"/>
</dbReference>
<organism evidence="5 6">
    <name type="scientific">Smittium simulii</name>
    <dbReference type="NCBI Taxonomy" id="133385"/>
    <lineage>
        <taxon>Eukaryota</taxon>
        <taxon>Fungi</taxon>
        <taxon>Fungi incertae sedis</taxon>
        <taxon>Zoopagomycota</taxon>
        <taxon>Kickxellomycotina</taxon>
        <taxon>Harpellomycetes</taxon>
        <taxon>Harpellales</taxon>
        <taxon>Legeriomycetaceae</taxon>
        <taxon>Smittium</taxon>
    </lineage>
</organism>
<evidence type="ECO:0000256" key="1">
    <source>
        <dbReference type="ARBA" id="ARBA00004123"/>
    </source>
</evidence>
<accession>A0A2T9YSE8</accession>
<dbReference type="EMBL" id="MBFR01000061">
    <property type="protein sequence ID" value="PVU95236.1"/>
    <property type="molecule type" value="Genomic_DNA"/>
</dbReference>
<evidence type="ECO:0000256" key="2">
    <source>
        <dbReference type="ARBA" id="ARBA00007991"/>
    </source>
</evidence>
<evidence type="ECO:0008006" key="7">
    <source>
        <dbReference type="Google" id="ProtNLM"/>
    </source>
</evidence>
<dbReference type="STRING" id="133385.A0A2T9YSE8"/>
<dbReference type="GO" id="GO:0005737">
    <property type="term" value="C:cytoplasm"/>
    <property type="evidence" value="ECO:0007669"/>
    <property type="project" value="TreeGrafter"/>
</dbReference>
<keyword evidence="6" id="KW-1185">Reference proteome</keyword>
<dbReference type="GO" id="GO:0006606">
    <property type="term" value="P:protein import into nucleus"/>
    <property type="evidence" value="ECO:0007669"/>
    <property type="project" value="TreeGrafter"/>
</dbReference>
<keyword evidence="4" id="KW-0539">Nucleus</keyword>
<dbReference type="InterPro" id="IPR011989">
    <property type="entry name" value="ARM-like"/>
</dbReference>
<gene>
    <name evidence="5" type="ORF">BB561_001938</name>
</gene>
<dbReference type="AlphaFoldDB" id="A0A2T9YSE8"/>
<keyword evidence="3" id="KW-0813">Transport</keyword>
<dbReference type="PANTHER" id="PTHR12363">
    <property type="entry name" value="TRANSPORTIN 3 AND IMPORTIN 13"/>
    <property type="match status" value="1"/>
</dbReference>
<protein>
    <recommendedName>
        <fullName evidence="7">Importin N-terminal domain-containing protein</fullName>
    </recommendedName>
</protein>
<dbReference type="Proteomes" id="UP000245383">
    <property type="component" value="Unassembled WGS sequence"/>
</dbReference>
<dbReference type="PANTHER" id="PTHR12363:SF33">
    <property type="entry name" value="IMPORTIN-13"/>
    <property type="match status" value="1"/>
</dbReference>
<reference evidence="5 6" key="1">
    <citation type="journal article" date="2018" name="MBio">
        <title>Comparative Genomics Reveals the Core Gene Toolbox for the Fungus-Insect Symbiosis.</title>
        <authorList>
            <person name="Wang Y."/>
            <person name="Stata M."/>
            <person name="Wang W."/>
            <person name="Stajich J.E."/>
            <person name="White M.M."/>
            <person name="Moncalvo J.M."/>
        </authorList>
    </citation>
    <scope>NUCLEOTIDE SEQUENCE [LARGE SCALE GENOMIC DNA]</scope>
    <source>
        <strain evidence="5 6">SWE-8-4</strain>
    </source>
</reference>